<reference evidence="2" key="2">
    <citation type="submission" date="2023-05" db="EMBL/GenBank/DDBJ databases">
        <authorList>
            <consortium name="Lawrence Berkeley National Laboratory"/>
            <person name="Steindorff A."/>
            <person name="Hensen N."/>
            <person name="Bonometti L."/>
            <person name="Westerberg I."/>
            <person name="Brannstrom I.O."/>
            <person name="Guillou S."/>
            <person name="Cros-Aarteil S."/>
            <person name="Calhoun S."/>
            <person name="Haridas S."/>
            <person name="Kuo A."/>
            <person name="Mondo S."/>
            <person name="Pangilinan J."/>
            <person name="Riley R."/>
            <person name="Labutti K."/>
            <person name="Andreopoulos B."/>
            <person name="Lipzen A."/>
            <person name="Chen C."/>
            <person name="Yanf M."/>
            <person name="Daum C."/>
            <person name="Ng V."/>
            <person name="Clum A."/>
            <person name="Ohm R."/>
            <person name="Martin F."/>
            <person name="Silar P."/>
            <person name="Natvig D."/>
            <person name="Lalanne C."/>
            <person name="Gautier V."/>
            <person name="Ament-Velasquez S.L."/>
            <person name="Kruys A."/>
            <person name="Hutchinson M.I."/>
            <person name="Powell A.J."/>
            <person name="Barry K."/>
            <person name="Miller A.N."/>
            <person name="Grigoriev I.V."/>
            <person name="Debuchy R."/>
            <person name="Gladieux P."/>
            <person name="Thoren M.H."/>
            <person name="Johannesson H."/>
        </authorList>
    </citation>
    <scope>NUCLEOTIDE SEQUENCE</scope>
    <source>
        <strain evidence="2">CBS 103.79</strain>
    </source>
</reference>
<proteinExistence type="predicted"/>
<dbReference type="PANTHER" id="PTHR24148">
    <property type="entry name" value="ANKYRIN REPEAT DOMAIN-CONTAINING PROTEIN 39 HOMOLOG-RELATED"/>
    <property type="match status" value="1"/>
</dbReference>
<comment type="caution">
    <text evidence="2">The sequence shown here is derived from an EMBL/GenBank/DDBJ whole genome shotgun (WGS) entry which is preliminary data.</text>
</comment>
<dbReference type="InterPro" id="IPR010730">
    <property type="entry name" value="HET"/>
</dbReference>
<dbReference type="InterPro" id="IPR052895">
    <property type="entry name" value="HetReg/Transcr_Mod"/>
</dbReference>
<name>A0AAN6MT52_9PEZI</name>
<evidence type="ECO:0000259" key="1">
    <source>
        <dbReference type="Pfam" id="PF06985"/>
    </source>
</evidence>
<protein>
    <submittedName>
        <fullName evidence="2">Heterokaryon incompatibility protein-domain-containing protein</fullName>
    </submittedName>
</protein>
<dbReference type="PANTHER" id="PTHR24148:SF73">
    <property type="entry name" value="HET DOMAIN PROTEIN (AFU_ORTHOLOGUE AFUA_8G01020)"/>
    <property type="match status" value="1"/>
</dbReference>
<dbReference type="Pfam" id="PF06985">
    <property type="entry name" value="HET"/>
    <property type="match status" value="1"/>
</dbReference>
<dbReference type="AlphaFoldDB" id="A0AAN6MT52"/>
<accession>A0AAN6MT52</accession>
<evidence type="ECO:0000313" key="3">
    <source>
        <dbReference type="Proteomes" id="UP001303889"/>
    </source>
</evidence>
<reference evidence="2" key="1">
    <citation type="journal article" date="2023" name="Mol. Phylogenet. Evol.">
        <title>Genome-scale phylogeny and comparative genomics of the fungal order Sordariales.</title>
        <authorList>
            <person name="Hensen N."/>
            <person name="Bonometti L."/>
            <person name="Westerberg I."/>
            <person name="Brannstrom I.O."/>
            <person name="Guillou S."/>
            <person name="Cros-Aarteil S."/>
            <person name="Calhoun S."/>
            <person name="Haridas S."/>
            <person name="Kuo A."/>
            <person name="Mondo S."/>
            <person name="Pangilinan J."/>
            <person name="Riley R."/>
            <person name="LaButti K."/>
            <person name="Andreopoulos B."/>
            <person name="Lipzen A."/>
            <person name="Chen C."/>
            <person name="Yan M."/>
            <person name="Daum C."/>
            <person name="Ng V."/>
            <person name="Clum A."/>
            <person name="Steindorff A."/>
            <person name="Ohm R.A."/>
            <person name="Martin F."/>
            <person name="Silar P."/>
            <person name="Natvig D.O."/>
            <person name="Lalanne C."/>
            <person name="Gautier V."/>
            <person name="Ament-Velasquez S.L."/>
            <person name="Kruys A."/>
            <person name="Hutchinson M.I."/>
            <person name="Powell A.J."/>
            <person name="Barry K."/>
            <person name="Miller A.N."/>
            <person name="Grigoriev I.V."/>
            <person name="Debuchy R."/>
            <person name="Gladieux P."/>
            <person name="Hiltunen Thoren M."/>
            <person name="Johannesson H."/>
        </authorList>
    </citation>
    <scope>NUCLEOTIDE SEQUENCE</scope>
    <source>
        <strain evidence="2">CBS 103.79</strain>
    </source>
</reference>
<dbReference type="EMBL" id="MU855322">
    <property type="protein sequence ID" value="KAK3906661.1"/>
    <property type="molecule type" value="Genomic_DNA"/>
</dbReference>
<evidence type="ECO:0000313" key="2">
    <source>
        <dbReference type="EMBL" id="KAK3906661.1"/>
    </source>
</evidence>
<sequence length="671" mass="75187">MAHNHHYEPLDSSQQQIRVLWLLSATETEHDINPEPEIEATLTIVSLSDQPAYNALSYTWDSPDGPVHQIRLNGHPYAVRPNLHNCLVHLRKRGLGSEVSGIPLWIDALCISQDDVAEKTSQLRLMGDVYRRAASVISWLGSDDRLVQGMGAIVGIAREWARFRDKLKAVSTPGSENDGPSELGSPGQPVPDAVVHGWLRETEHLSREKDERRSGMVHLFQSEYWRRVWITQELLLADPDAHIYICGTASATEAELDRLTDCILTAFGGDKPEVVGVECWNQMALGVRGELAMRTQLSAIQLGQAAPSLMFVLYISNTRAATDPRDVVYGLLHLIPNHGIVPDYRKAVWEVYAEWAVAAMLEAGNMELLSHVATEQRRRSNIELDLPSWVPDICNYKGYRIVDWQKKSGSPQGSPAGGFAVQVLNNGRVLKVEARRADTVKKVTRLRRFTEAREQWDWDMVRFCMDYMVEQQASGRCYPTGIPPLQALVRLVMRQRIAAARPEEYPKHIHEVAGGFIAWLVTGFSNMFSAHAPKGEPLKIAASLLGLEWGGRFPKTYEMAVFPGVDVRELMGWNQLTDAFPDGVEAVQDHMINWCDGPTLVETEEGYIGHAPRNAEVGDHIFVVRHCKAPLIFRPSELASRFVTLIGDCDLLQWESREVGGNVDYEKLLVA</sequence>
<dbReference type="Proteomes" id="UP001303889">
    <property type="component" value="Unassembled WGS sequence"/>
</dbReference>
<gene>
    <name evidence="2" type="ORF">C8A05DRAFT_11616</name>
</gene>
<organism evidence="2 3">
    <name type="scientific">Staphylotrichum tortipilum</name>
    <dbReference type="NCBI Taxonomy" id="2831512"/>
    <lineage>
        <taxon>Eukaryota</taxon>
        <taxon>Fungi</taxon>
        <taxon>Dikarya</taxon>
        <taxon>Ascomycota</taxon>
        <taxon>Pezizomycotina</taxon>
        <taxon>Sordariomycetes</taxon>
        <taxon>Sordariomycetidae</taxon>
        <taxon>Sordariales</taxon>
        <taxon>Chaetomiaceae</taxon>
        <taxon>Staphylotrichum</taxon>
    </lineage>
</organism>
<keyword evidence="3" id="KW-1185">Reference proteome</keyword>
<feature type="domain" description="Heterokaryon incompatibility" evidence="1">
    <location>
        <begin position="53"/>
        <end position="233"/>
    </location>
</feature>